<comment type="caution">
    <text evidence="2">The sequence shown here is derived from an EMBL/GenBank/DDBJ whole genome shotgun (WGS) entry which is preliminary data.</text>
</comment>
<dbReference type="STRING" id="322095.HMPREF3185_00944"/>
<sequence>MNKITTTLLLGLLTLLYISCSSTKQEQSNSQQTMNEDDGYTFVATLFCSTDGPNSSPAHYYLKNPDGTLYLDIHNEENDLSRDPLLDGKIFVYYWNGLSYAFFCKRPEAGKPIEVRVGDEWKTLESSAHIQIDSTGKFLQQYYTYVPRGEEGERLPLDFYPSPKADPAKKITLIQDSFGRGFFIRDVQGEWMKIQGIDYNALPDSEEVIEEEEWAKVSKASEGNPIYWIHWREGSKILIYPNEFVYKYSV</sequence>
<dbReference type="EMBL" id="LSDK01000065">
    <property type="protein sequence ID" value="KXB76369.1"/>
    <property type="molecule type" value="Genomic_DNA"/>
</dbReference>
<accession>A0A134B8U7</accession>
<name>A0A134B8U7_9PORP</name>
<evidence type="ECO:0008006" key="4">
    <source>
        <dbReference type="Google" id="ProtNLM"/>
    </source>
</evidence>
<evidence type="ECO:0000256" key="1">
    <source>
        <dbReference type="SAM" id="SignalP"/>
    </source>
</evidence>
<dbReference type="PATRIC" id="fig|322095.3.peg.932"/>
<feature type="chain" id="PRO_5007462397" description="Lipoprotein" evidence="1">
    <location>
        <begin position="25"/>
        <end position="250"/>
    </location>
</feature>
<gene>
    <name evidence="2" type="ORF">HMPREF3185_00944</name>
</gene>
<protein>
    <recommendedName>
        <fullName evidence="4">Lipoprotein</fullName>
    </recommendedName>
</protein>
<feature type="signal peptide" evidence="1">
    <location>
        <begin position="1"/>
        <end position="24"/>
    </location>
</feature>
<evidence type="ECO:0000313" key="2">
    <source>
        <dbReference type="EMBL" id="KXB76369.1"/>
    </source>
</evidence>
<dbReference type="Proteomes" id="UP000070224">
    <property type="component" value="Unassembled WGS sequence"/>
</dbReference>
<keyword evidence="1" id="KW-0732">Signal</keyword>
<proteinExistence type="predicted"/>
<organism evidence="2 3">
    <name type="scientific">Porphyromonas somerae</name>
    <dbReference type="NCBI Taxonomy" id="322095"/>
    <lineage>
        <taxon>Bacteria</taxon>
        <taxon>Pseudomonadati</taxon>
        <taxon>Bacteroidota</taxon>
        <taxon>Bacteroidia</taxon>
        <taxon>Bacteroidales</taxon>
        <taxon>Porphyromonadaceae</taxon>
        <taxon>Porphyromonas</taxon>
    </lineage>
</organism>
<reference evidence="3" key="1">
    <citation type="submission" date="2016-01" db="EMBL/GenBank/DDBJ databases">
        <authorList>
            <person name="Mitreva M."/>
            <person name="Pepin K.H."/>
            <person name="Mihindukulasuriya K.A."/>
            <person name="Fulton R."/>
            <person name="Fronick C."/>
            <person name="O'Laughlin M."/>
            <person name="Miner T."/>
            <person name="Herter B."/>
            <person name="Rosa B.A."/>
            <person name="Cordes M."/>
            <person name="Tomlinson C."/>
            <person name="Wollam A."/>
            <person name="Palsikar V.B."/>
            <person name="Mardis E.R."/>
            <person name="Wilson R.K."/>
        </authorList>
    </citation>
    <scope>NUCLEOTIDE SEQUENCE [LARGE SCALE GENOMIC DNA]</scope>
    <source>
        <strain evidence="3">KA00683</strain>
    </source>
</reference>
<keyword evidence="3" id="KW-1185">Reference proteome</keyword>
<dbReference type="AlphaFoldDB" id="A0A134B8U7"/>
<evidence type="ECO:0000313" key="3">
    <source>
        <dbReference type="Proteomes" id="UP000070224"/>
    </source>
</evidence>